<evidence type="ECO:0000313" key="3">
    <source>
        <dbReference type="Proteomes" id="UP001163046"/>
    </source>
</evidence>
<dbReference type="AlphaFoldDB" id="A0A9X0A5Z8"/>
<gene>
    <name evidence="2" type="primary">TEX9_2</name>
    <name evidence="2" type="ORF">OS493_003517</name>
</gene>
<evidence type="ECO:0000313" key="2">
    <source>
        <dbReference type="EMBL" id="KAJ7393850.1"/>
    </source>
</evidence>
<dbReference type="Proteomes" id="UP001163046">
    <property type="component" value="Unassembled WGS sequence"/>
</dbReference>
<comment type="caution">
    <text evidence="2">The sequence shown here is derived from an EMBL/GenBank/DDBJ whole genome shotgun (WGS) entry which is preliminary data.</text>
</comment>
<sequence>MSSRPSSAAKRPSSSAATNGGRKSVGSSHKSSSSMEKPPSGKTKNVAQGLLSKEEEYMRLNAELEERTASLIKEAEEVMPFLFISLRDNTEARLMLFILA</sequence>
<accession>A0A9X0A5Z8</accession>
<name>A0A9X0A5Z8_9CNID</name>
<feature type="compositionally biased region" description="Low complexity" evidence="1">
    <location>
        <begin position="1"/>
        <end position="42"/>
    </location>
</feature>
<reference evidence="2" key="1">
    <citation type="submission" date="2023-01" db="EMBL/GenBank/DDBJ databases">
        <title>Genome assembly of the deep-sea coral Lophelia pertusa.</title>
        <authorList>
            <person name="Herrera S."/>
            <person name="Cordes E."/>
        </authorList>
    </citation>
    <scope>NUCLEOTIDE SEQUENCE</scope>
    <source>
        <strain evidence="2">USNM1676648</strain>
        <tissue evidence="2">Polyp</tissue>
    </source>
</reference>
<proteinExistence type="predicted"/>
<dbReference type="OrthoDB" id="269872at2759"/>
<dbReference type="EMBL" id="MU825397">
    <property type="protein sequence ID" value="KAJ7393850.1"/>
    <property type="molecule type" value="Genomic_DNA"/>
</dbReference>
<protein>
    <submittedName>
        <fullName evidence="2">Golgin sub A member 2</fullName>
    </submittedName>
</protein>
<evidence type="ECO:0000256" key="1">
    <source>
        <dbReference type="SAM" id="MobiDB-lite"/>
    </source>
</evidence>
<organism evidence="2 3">
    <name type="scientific">Desmophyllum pertusum</name>
    <dbReference type="NCBI Taxonomy" id="174260"/>
    <lineage>
        <taxon>Eukaryota</taxon>
        <taxon>Metazoa</taxon>
        <taxon>Cnidaria</taxon>
        <taxon>Anthozoa</taxon>
        <taxon>Hexacorallia</taxon>
        <taxon>Scleractinia</taxon>
        <taxon>Caryophylliina</taxon>
        <taxon>Caryophylliidae</taxon>
        <taxon>Desmophyllum</taxon>
    </lineage>
</organism>
<keyword evidence="3" id="KW-1185">Reference proteome</keyword>
<feature type="region of interest" description="Disordered" evidence="1">
    <location>
        <begin position="1"/>
        <end position="50"/>
    </location>
</feature>